<reference evidence="1" key="1">
    <citation type="journal article" date="2016" name="Gigascience">
        <title>De novo construction of an expanded transcriptome assembly for the western tarnished plant bug, Lygus hesperus.</title>
        <authorList>
            <person name="Tassone E.E."/>
            <person name="Geib S.M."/>
            <person name="Hall B."/>
            <person name="Fabrick J.A."/>
            <person name="Brent C.S."/>
            <person name="Hull J.J."/>
        </authorList>
    </citation>
    <scope>NUCLEOTIDE SEQUENCE</scope>
</reference>
<protein>
    <submittedName>
        <fullName evidence="1">Uncharacterized protein</fullName>
    </submittedName>
</protein>
<sequence length="130" mass="14690">MTGKALTATIKPNKVTSNTLDLVKNALRLLYLRTQGVFGVKKHSLLGRRVSVNDQWDEQNVLQATDEGKAMYMANTLHNTTIDKDSDTRVGSFWYKIRKATHDVYVYRHAYIPSSVGQETNFANHTMTAV</sequence>
<dbReference type="AlphaFoldDB" id="A0A146LK06"/>
<name>A0A146LK06_LYGHE</name>
<dbReference type="EMBL" id="GDHC01011417">
    <property type="protein sequence ID" value="JAQ07212.1"/>
    <property type="molecule type" value="Transcribed_RNA"/>
</dbReference>
<gene>
    <name evidence="1" type="ORF">g.52902</name>
</gene>
<organism evidence="1">
    <name type="scientific">Lygus hesperus</name>
    <name type="common">Western plant bug</name>
    <dbReference type="NCBI Taxonomy" id="30085"/>
    <lineage>
        <taxon>Eukaryota</taxon>
        <taxon>Metazoa</taxon>
        <taxon>Ecdysozoa</taxon>
        <taxon>Arthropoda</taxon>
        <taxon>Hexapoda</taxon>
        <taxon>Insecta</taxon>
        <taxon>Pterygota</taxon>
        <taxon>Neoptera</taxon>
        <taxon>Paraneoptera</taxon>
        <taxon>Hemiptera</taxon>
        <taxon>Heteroptera</taxon>
        <taxon>Panheteroptera</taxon>
        <taxon>Cimicomorpha</taxon>
        <taxon>Miridae</taxon>
        <taxon>Mirini</taxon>
        <taxon>Lygus</taxon>
    </lineage>
</organism>
<evidence type="ECO:0000313" key="1">
    <source>
        <dbReference type="EMBL" id="JAQ07212.1"/>
    </source>
</evidence>
<proteinExistence type="predicted"/>
<accession>A0A146LK06</accession>